<evidence type="ECO:0000313" key="10">
    <source>
        <dbReference type="Proteomes" id="UP001430755"/>
    </source>
</evidence>
<dbReference type="InterPro" id="IPR016032">
    <property type="entry name" value="Sig_transdc_resp-reg_C-effctor"/>
</dbReference>
<dbReference type="InterPro" id="IPR000792">
    <property type="entry name" value="Tscrpt_reg_LuxR_C"/>
</dbReference>
<dbReference type="Pfam" id="PF00072">
    <property type="entry name" value="Response_reg"/>
    <property type="match status" value="1"/>
</dbReference>
<dbReference type="PROSITE" id="PS50043">
    <property type="entry name" value="HTH_LUXR_2"/>
    <property type="match status" value="1"/>
</dbReference>
<dbReference type="EMBL" id="JAJMLW010000003">
    <property type="protein sequence ID" value="MCI2242625.1"/>
    <property type="molecule type" value="Genomic_DNA"/>
</dbReference>
<organism evidence="9 10">
    <name type="scientific">Adlercreutzia faecimuris</name>
    <dbReference type="NCBI Taxonomy" id="2897341"/>
    <lineage>
        <taxon>Bacteria</taxon>
        <taxon>Bacillati</taxon>
        <taxon>Actinomycetota</taxon>
        <taxon>Coriobacteriia</taxon>
        <taxon>Eggerthellales</taxon>
        <taxon>Eggerthellaceae</taxon>
        <taxon>Adlercreutzia</taxon>
    </lineage>
</organism>
<dbReference type="SMART" id="SM00448">
    <property type="entry name" value="REC"/>
    <property type="match status" value="1"/>
</dbReference>
<evidence type="ECO:0000256" key="2">
    <source>
        <dbReference type="ARBA" id="ARBA00023015"/>
    </source>
</evidence>
<dbReference type="InterPro" id="IPR039420">
    <property type="entry name" value="WalR-like"/>
</dbReference>
<sequence>MMVAEDTRGDRPGEPGGDGAALPAPTGSRSGARDGAADGGARDAAGAGTCGDAADAPVRVVIADDDPLVGSSLRTILEASGEVAVAAVGESGEEAVALYGELRPDVLLLDIRMPGMGGLAAAEQVLAADPGARVVFLTTFSDDDYIVRALRLGARGYLVKQDVGTIASALRAVMAGQAVFGPEVCERIDLMVGRGASGSGAARGAGDGHAAGHAGVTAPQGTPAAGADATRGADAAAAGAGALAALTERERDIAALVAEGLDNREIAAALYLSEGTVRNHISVMLQKLALRNRTQLAIAWWRAQP</sequence>
<evidence type="ECO:0000256" key="4">
    <source>
        <dbReference type="ARBA" id="ARBA00023163"/>
    </source>
</evidence>
<evidence type="ECO:0000256" key="3">
    <source>
        <dbReference type="ARBA" id="ARBA00023125"/>
    </source>
</evidence>
<comment type="caution">
    <text evidence="9">The sequence shown here is derived from an EMBL/GenBank/DDBJ whole genome shotgun (WGS) entry which is preliminary data.</text>
</comment>
<dbReference type="SUPFAM" id="SSF46894">
    <property type="entry name" value="C-terminal effector domain of the bipartite response regulators"/>
    <property type="match status" value="1"/>
</dbReference>
<gene>
    <name evidence="9" type="ORF">LPT13_09705</name>
</gene>
<evidence type="ECO:0000259" key="8">
    <source>
        <dbReference type="PROSITE" id="PS50110"/>
    </source>
</evidence>
<dbReference type="InterPro" id="IPR058245">
    <property type="entry name" value="NreC/VraR/RcsB-like_REC"/>
</dbReference>
<dbReference type="CDD" id="cd17535">
    <property type="entry name" value="REC_NarL-like"/>
    <property type="match status" value="1"/>
</dbReference>
<dbReference type="Gene3D" id="3.40.50.2300">
    <property type="match status" value="1"/>
</dbReference>
<name>A0ABS9WJD1_9ACTN</name>
<proteinExistence type="predicted"/>
<evidence type="ECO:0000256" key="1">
    <source>
        <dbReference type="ARBA" id="ARBA00022553"/>
    </source>
</evidence>
<dbReference type="Pfam" id="PF00196">
    <property type="entry name" value="GerE"/>
    <property type="match status" value="1"/>
</dbReference>
<keyword evidence="4" id="KW-0804">Transcription</keyword>
<dbReference type="PRINTS" id="PR00038">
    <property type="entry name" value="HTHLUXR"/>
</dbReference>
<reference evidence="9" key="1">
    <citation type="submission" date="2021-11" db="EMBL/GenBank/DDBJ databases">
        <title>A Novel Adlercreutzia Species, isolated from a Allomyrina dichotoma larva feces.</title>
        <authorList>
            <person name="Suh M.K."/>
        </authorList>
    </citation>
    <scope>NUCLEOTIDE SEQUENCE</scope>
    <source>
        <strain evidence="9">JBNU-10</strain>
    </source>
</reference>
<feature type="region of interest" description="Disordered" evidence="6">
    <location>
        <begin position="202"/>
        <end position="229"/>
    </location>
</feature>
<dbReference type="RefSeq" id="WP_242166071.1">
    <property type="nucleotide sequence ID" value="NZ_JAJMLW010000003.1"/>
</dbReference>
<protein>
    <submittedName>
        <fullName evidence="9">Response regulator transcription factor</fullName>
    </submittedName>
</protein>
<dbReference type="InterPro" id="IPR011006">
    <property type="entry name" value="CheY-like_superfamily"/>
</dbReference>
<evidence type="ECO:0000256" key="5">
    <source>
        <dbReference type="PROSITE-ProRule" id="PRU00169"/>
    </source>
</evidence>
<feature type="region of interest" description="Disordered" evidence="6">
    <location>
        <begin position="1"/>
        <end position="48"/>
    </location>
</feature>
<dbReference type="Proteomes" id="UP001430755">
    <property type="component" value="Unassembled WGS sequence"/>
</dbReference>
<accession>A0ABS9WJD1</accession>
<keyword evidence="2" id="KW-0805">Transcription regulation</keyword>
<evidence type="ECO:0000256" key="6">
    <source>
        <dbReference type="SAM" id="MobiDB-lite"/>
    </source>
</evidence>
<evidence type="ECO:0000259" key="7">
    <source>
        <dbReference type="PROSITE" id="PS50043"/>
    </source>
</evidence>
<dbReference type="SMART" id="SM00421">
    <property type="entry name" value="HTH_LUXR"/>
    <property type="match status" value="1"/>
</dbReference>
<feature type="compositionally biased region" description="Basic and acidic residues" evidence="6">
    <location>
        <begin position="1"/>
        <end position="13"/>
    </location>
</feature>
<feature type="domain" description="HTH luxR-type" evidence="7">
    <location>
        <begin position="239"/>
        <end position="304"/>
    </location>
</feature>
<dbReference type="PANTHER" id="PTHR43214">
    <property type="entry name" value="TWO-COMPONENT RESPONSE REGULATOR"/>
    <property type="match status" value="1"/>
</dbReference>
<dbReference type="PROSITE" id="PS50110">
    <property type="entry name" value="RESPONSE_REGULATORY"/>
    <property type="match status" value="1"/>
</dbReference>
<evidence type="ECO:0000313" key="9">
    <source>
        <dbReference type="EMBL" id="MCI2242625.1"/>
    </source>
</evidence>
<dbReference type="SUPFAM" id="SSF52172">
    <property type="entry name" value="CheY-like"/>
    <property type="match status" value="1"/>
</dbReference>
<dbReference type="InterPro" id="IPR001789">
    <property type="entry name" value="Sig_transdc_resp-reg_receiver"/>
</dbReference>
<keyword evidence="1 5" id="KW-0597">Phosphoprotein</keyword>
<dbReference type="CDD" id="cd06170">
    <property type="entry name" value="LuxR_C_like"/>
    <property type="match status" value="1"/>
</dbReference>
<keyword evidence="3" id="KW-0238">DNA-binding</keyword>
<feature type="domain" description="Response regulatory" evidence="8">
    <location>
        <begin position="59"/>
        <end position="175"/>
    </location>
</feature>
<keyword evidence="10" id="KW-1185">Reference proteome</keyword>
<feature type="modified residue" description="4-aspartylphosphate" evidence="5">
    <location>
        <position position="110"/>
    </location>
</feature>
<dbReference type="PANTHER" id="PTHR43214:SF24">
    <property type="entry name" value="TRANSCRIPTIONAL REGULATORY PROTEIN NARL-RELATED"/>
    <property type="match status" value="1"/>
</dbReference>